<comment type="similarity">
    <text evidence="5">Belongs to the acetokinase family.</text>
</comment>
<keyword evidence="1 5" id="KW-0808">Transferase</keyword>
<comment type="catalytic activity">
    <reaction evidence="5">
        <text>acetate + ATP = acetyl phosphate + ADP</text>
        <dbReference type="Rhea" id="RHEA:11352"/>
        <dbReference type="ChEBI" id="CHEBI:22191"/>
        <dbReference type="ChEBI" id="CHEBI:30089"/>
        <dbReference type="ChEBI" id="CHEBI:30616"/>
        <dbReference type="ChEBI" id="CHEBI:456216"/>
        <dbReference type="EC" id="2.7.2.1"/>
    </reaction>
</comment>
<dbReference type="PROSITE" id="PS01076">
    <property type="entry name" value="ACETATE_KINASE_2"/>
    <property type="match status" value="1"/>
</dbReference>
<dbReference type="GO" id="GO:0005524">
    <property type="term" value="F:ATP binding"/>
    <property type="evidence" value="ECO:0007669"/>
    <property type="project" value="UniProtKB-KW"/>
</dbReference>
<comment type="caution">
    <text evidence="5">Lacks conserved residue(s) required for the propagation of feature annotation.</text>
</comment>
<dbReference type="GO" id="GO:0000287">
    <property type="term" value="F:magnesium ion binding"/>
    <property type="evidence" value="ECO:0007669"/>
    <property type="project" value="UniProtKB-UniRule"/>
</dbReference>
<keyword evidence="5" id="KW-0479">Metal-binding</keyword>
<evidence type="ECO:0000256" key="5">
    <source>
        <dbReference type="HAMAP-Rule" id="MF_03131"/>
    </source>
</evidence>
<proteinExistence type="inferred from homology"/>
<feature type="binding site" evidence="5">
    <location>
        <position position="451"/>
    </location>
    <ligand>
        <name>Mg(2+)</name>
        <dbReference type="ChEBI" id="CHEBI:18420"/>
    </ligand>
</feature>
<keyword evidence="4 5" id="KW-0067">ATP-binding</keyword>
<dbReference type="Proteomes" id="UP000283269">
    <property type="component" value="Unassembled WGS sequence"/>
</dbReference>
<name>A0A409WF51_PSICY</name>
<dbReference type="EC" id="2.7.2.1" evidence="5"/>
<evidence type="ECO:0000313" key="7">
    <source>
        <dbReference type="Proteomes" id="UP000283269"/>
    </source>
</evidence>
<evidence type="ECO:0000256" key="1">
    <source>
        <dbReference type="ARBA" id="ARBA00022679"/>
    </source>
</evidence>
<reference evidence="6 7" key="1">
    <citation type="journal article" date="2018" name="Evol. Lett.">
        <title>Horizontal gene cluster transfer increased hallucinogenic mushroom diversity.</title>
        <authorList>
            <person name="Reynolds H.T."/>
            <person name="Vijayakumar V."/>
            <person name="Gluck-Thaler E."/>
            <person name="Korotkin H.B."/>
            <person name="Matheny P.B."/>
            <person name="Slot J.C."/>
        </authorList>
    </citation>
    <scope>NUCLEOTIDE SEQUENCE [LARGE SCALE GENOMIC DNA]</scope>
    <source>
        <strain evidence="6 7">2631</strain>
    </source>
</reference>
<dbReference type="InterPro" id="IPR004372">
    <property type="entry name" value="Ac/propionate_kinase"/>
</dbReference>
<keyword evidence="3 5" id="KW-0418">Kinase</keyword>
<organism evidence="6 7">
    <name type="scientific">Psilocybe cyanescens</name>
    <dbReference type="NCBI Taxonomy" id="93625"/>
    <lineage>
        <taxon>Eukaryota</taxon>
        <taxon>Fungi</taxon>
        <taxon>Dikarya</taxon>
        <taxon>Basidiomycota</taxon>
        <taxon>Agaricomycotina</taxon>
        <taxon>Agaricomycetes</taxon>
        <taxon>Agaricomycetidae</taxon>
        <taxon>Agaricales</taxon>
        <taxon>Agaricineae</taxon>
        <taxon>Strophariaceae</taxon>
        <taxon>Psilocybe</taxon>
    </lineage>
</organism>
<dbReference type="InterPro" id="IPR023865">
    <property type="entry name" value="Aliphatic_acid_kinase_CS"/>
</dbReference>
<dbReference type="GO" id="GO:0006083">
    <property type="term" value="P:acetate metabolic process"/>
    <property type="evidence" value="ECO:0007669"/>
    <property type="project" value="TreeGrafter"/>
</dbReference>
<feature type="binding site" evidence="5">
    <location>
        <position position="20"/>
    </location>
    <ligand>
        <name>ATP</name>
        <dbReference type="ChEBI" id="CHEBI:30616"/>
    </ligand>
</feature>
<comment type="caution">
    <text evidence="6">The sequence shown here is derived from an EMBL/GenBank/DDBJ whole genome shotgun (WGS) entry which is preliminary data.</text>
</comment>
<accession>A0A409WF51</accession>
<keyword evidence="2 5" id="KW-0547">Nucleotide-binding</keyword>
<feature type="site" description="Transition state stabilizer" evidence="5">
    <location>
        <position position="279"/>
    </location>
</feature>
<keyword evidence="5" id="KW-0460">Magnesium</keyword>
<dbReference type="PRINTS" id="PR00471">
    <property type="entry name" value="ACETATEKNASE"/>
</dbReference>
<dbReference type="InterPro" id="IPR043129">
    <property type="entry name" value="ATPase_NBD"/>
</dbReference>
<dbReference type="PROSITE" id="PS01075">
    <property type="entry name" value="ACETATE_KINASE_1"/>
    <property type="match status" value="1"/>
</dbReference>
<feature type="site" description="Transition state stabilizer" evidence="5">
    <location>
        <position position="199"/>
    </location>
</feature>
<dbReference type="InterPro" id="IPR000890">
    <property type="entry name" value="Aliphatic_acid_kin_short-chain"/>
</dbReference>
<feature type="binding site" evidence="5">
    <location>
        <begin position="246"/>
        <end position="250"/>
    </location>
    <ligand>
        <name>ATP</name>
        <dbReference type="ChEBI" id="CHEBI:30616"/>
    </ligand>
</feature>
<dbReference type="PANTHER" id="PTHR21060:SF15">
    <property type="entry name" value="ACETATE KINASE-RELATED"/>
    <property type="match status" value="1"/>
</dbReference>
<dbReference type="UniPathway" id="UPA00340">
    <property type="reaction ID" value="UER00458"/>
</dbReference>
<dbReference type="OrthoDB" id="67445at2759"/>
<comment type="cofactor">
    <cofactor evidence="5">
        <name>Mg(2+)</name>
        <dbReference type="ChEBI" id="CHEBI:18420"/>
    </cofactor>
</comment>
<sequence>MSSSGNNLVLSVNAGSSSLKISLYAVSSHQEQGQDHTFPEPVTLILSSSISSISAPPAKFSFQPTDSGVQSCKDEPVDSITDHASAFAHFLEALRTKASIDGKRVIYICHRVVHGGDYNEPVQITQESYDHIEKLSDLAPLHNGAALSVIKACIDVLPDAKSIAYFDTAFHRSIPIHISSYAIDPELAKKRGLKKYGFHGLSYAFILRAVSQYLLKVCHDAFAFTIEVDIRFLLQPSKSLNLILLHLGSGASACVIKNGESLDTSMGLTPLNGLPGATRSGSVDPSLIFHYTNKAGRITHDPSMATHVGVTTAEDILNRKSGWKAITGTADFGVITSKAELENHDSEIALRNPHRLAYDIFLDRILHFVGSYHLKLDGEVDAIVFAGGIGEKSVQLRSMIGEKLQCLGYRRVESSKNENATKAGATILDISVDREESKNRPKRVFVCHTDEQLEMARECALDRRFWDEA</sequence>
<dbReference type="PANTHER" id="PTHR21060">
    <property type="entry name" value="ACETATE KINASE"/>
    <property type="match status" value="1"/>
</dbReference>
<comment type="pathway">
    <text evidence="5">Metabolic intermediate biosynthesis; acetyl-CoA biosynthesis; acetyl-CoA from acetate: step 1/2.</text>
</comment>
<evidence type="ECO:0000313" key="6">
    <source>
        <dbReference type="EMBL" id="PPQ77127.1"/>
    </source>
</evidence>
<feature type="binding site" evidence="5">
    <location>
        <position position="111"/>
    </location>
    <ligand>
        <name>substrate</name>
    </ligand>
</feature>
<gene>
    <name evidence="6" type="ORF">CVT25_010821</name>
</gene>
<dbReference type="Gene3D" id="3.30.420.40">
    <property type="match status" value="2"/>
</dbReference>
<dbReference type="GO" id="GO:0006085">
    <property type="term" value="P:acetyl-CoA biosynthetic process"/>
    <property type="evidence" value="ECO:0007669"/>
    <property type="project" value="UniProtKB-UniRule"/>
</dbReference>
<feature type="binding site" evidence="5">
    <location>
        <position position="13"/>
    </location>
    <ligand>
        <name>Mg(2+)</name>
        <dbReference type="ChEBI" id="CHEBI:18420"/>
    </ligand>
</feature>
<dbReference type="EMBL" id="NHYD01003443">
    <property type="protein sequence ID" value="PPQ77127.1"/>
    <property type="molecule type" value="Genomic_DNA"/>
</dbReference>
<dbReference type="Pfam" id="PF00871">
    <property type="entry name" value="Acetate_kinase"/>
    <property type="match status" value="1"/>
</dbReference>
<feature type="active site" description="Proton donor/acceptor" evidence="5">
    <location>
        <position position="167"/>
    </location>
</feature>
<evidence type="ECO:0000256" key="3">
    <source>
        <dbReference type="ARBA" id="ARBA00022777"/>
    </source>
</evidence>
<dbReference type="AlphaFoldDB" id="A0A409WF51"/>
<dbReference type="GO" id="GO:0008776">
    <property type="term" value="F:acetate kinase activity"/>
    <property type="evidence" value="ECO:0007669"/>
    <property type="project" value="UniProtKB-UniRule"/>
</dbReference>
<evidence type="ECO:0000256" key="2">
    <source>
        <dbReference type="ARBA" id="ARBA00022741"/>
    </source>
</evidence>
<evidence type="ECO:0000256" key="4">
    <source>
        <dbReference type="ARBA" id="ARBA00022840"/>
    </source>
</evidence>
<dbReference type="InParanoid" id="A0A409WF51"/>
<protein>
    <recommendedName>
        <fullName evidence="5">Probable acetate kinase</fullName>
        <ecNumber evidence="5">2.7.2.1</ecNumber>
    </recommendedName>
    <alternativeName>
        <fullName evidence="5">Acetokinase</fullName>
    </alternativeName>
</protein>
<dbReference type="HAMAP" id="MF_00020">
    <property type="entry name" value="Acetate_kinase"/>
    <property type="match status" value="1"/>
</dbReference>
<dbReference type="STRING" id="93625.A0A409WF51"/>
<keyword evidence="7" id="KW-1185">Reference proteome</keyword>
<dbReference type="SUPFAM" id="SSF53067">
    <property type="entry name" value="Actin-like ATPase domain"/>
    <property type="match status" value="2"/>
</dbReference>